<organism evidence="1 2">
    <name type="scientific">Methanosuratincola subterraneus</name>
    <dbReference type="NCBI Taxonomy" id="2593994"/>
    <lineage>
        <taxon>Archaea</taxon>
        <taxon>Thermoproteota</taxon>
        <taxon>Methanosuratincolia</taxon>
        <taxon>Candidatus Methanomethylicales</taxon>
        <taxon>Candidatus Methanomethylicaceae</taxon>
        <taxon>Candidatus Methanosuratincola (ex Vanwonterghem et al. 2016)</taxon>
    </lineage>
</organism>
<dbReference type="EMBL" id="RXGA01000002">
    <property type="protein sequence ID" value="RWX73725.1"/>
    <property type="molecule type" value="Genomic_DNA"/>
</dbReference>
<dbReference type="AlphaFoldDB" id="A0A444L830"/>
<dbReference type="Pfam" id="PF10934">
    <property type="entry name" value="Sheath_initiator"/>
    <property type="match status" value="1"/>
</dbReference>
<dbReference type="SUPFAM" id="SSF160719">
    <property type="entry name" value="gpW/gp25-like"/>
    <property type="match status" value="1"/>
</dbReference>
<evidence type="ECO:0000313" key="1">
    <source>
        <dbReference type="EMBL" id="RWX73725.1"/>
    </source>
</evidence>
<dbReference type="Gene3D" id="3.10.450.40">
    <property type="match status" value="1"/>
</dbReference>
<evidence type="ECO:0008006" key="3">
    <source>
        <dbReference type="Google" id="ProtNLM"/>
    </source>
</evidence>
<gene>
    <name evidence="1" type="ORF">Metus_0504</name>
</gene>
<protein>
    <recommendedName>
        <fullName evidence="3">DUF2634 domain-containing protein</fullName>
    </recommendedName>
</protein>
<dbReference type="InterPro" id="IPR020288">
    <property type="entry name" value="Sheath_initiator"/>
</dbReference>
<comment type="caution">
    <text evidence="1">The sequence shown here is derived from an EMBL/GenBank/DDBJ whole genome shotgun (WGS) entry which is preliminary data.</text>
</comment>
<name>A0A444L830_METS7</name>
<proteinExistence type="predicted"/>
<accession>A0A444L830</accession>
<dbReference type="Proteomes" id="UP000288215">
    <property type="component" value="Unassembled WGS sequence"/>
</dbReference>
<sequence length="139" mass="14995">MSNERLGRDLRLRIDSTGADLAVDKSGDLATVEGIDNLAQAIICRLSTTVGEMEDLGHRGYGSRLSEVLGQPRNERSMSLIHRAVASSLAGERRIQELVSVTAIPDRDDPGLVTIEITVIPESGGGTLSIRYPFHLEVA</sequence>
<reference evidence="1 2" key="1">
    <citation type="submission" date="2018-12" db="EMBL/GenBank/DDBJ databases">
        <title>The complete genome of the methanogenic archaea of the candidate phylum Verstraetearchaeota, obtained from the metagenome of underground thermal water.</title>
        <authorList>
            <person name="Kadnikov V.V."/>
            <person name="Mardanov A.V."/>
            <person name="Beletsky A.V."/>
            <person name="Karnachuk O.V."/>
            <person name="Ravin N.V."/>
        </authorList>
    </citation>
    <scope>NUCLEOTIDE SEQUENCE [LARGE SCALE GENOMIC DNA]</scope>
    <source>
        <strain evidence="1">Ch88</strain>
    </source>
</reference>
<evidence type="ECO:0000313" key="2">
    <source>
        <dbReference type="Proteomes" id="UP000288215"/>
    </source>
</evidence>